<dbReference type="InterPro" id="IPR001667">
    <property type="entry name" value="DDH_dom"/>
</dbReference>
<dbReference type="RefSeq" id="WP_005871880.1">
    <property type="nucleotide sequence ID" value="NZ_ACYG01000027.1"/>
</dbReference>
<dbReference type="EMBL" id="ACYG01000027">
    <property type="protein sequence ID" value="EEV16974.1"/>
    <property type="molecule type" value="Genomic_DNA"/>
</dbReference>
<keyword evidence="3" id="KW-1185">Reference proteome</keyword>
<proteinExistence type="predicted"/>
<evidence type="ECO:0000259" key="1">
    <source>
        <dbReference type="Pfam" id="PF01368"/>
    </source>
</evidence>
<evidence type="ECO:0000313" key="2">
    <source>
        <dbReference type="EMBL" id="EEV16974.1"/>
    </source>
</evidence>
<protein>
    <recommendedName>
        <fullName evidence="1">DDH domain-containing protein</fullName>
    </recommendedName>
</protein>
<dbReference type="AlphaFoldDB" id="C8PJ69"/>
<dbReference type="InterPro" id="IPR038763">
    <property type="entry name" value="DHH_sf"/>
</dbReference>
<reference evidence="2 3" key="1">
    <citation type="submission" date="2009-07" db="EMBL/GenBank/DDBJ databases">
        <authorList>
            <person name="Madupu R."/>
            <person name="Sebastian Y."/>
            <person name="Durkin A.S."/>
            <person name="Torralba M."/>
            <person name="Methe B."/>
            <person name="Sutton G.G."/>
            <person name="Strausberg R.L."/>
            <person name="Nelson K.E."/>
        </authorList>
    </citation>
    <scope>NUCLEOTIDE SEQUENCE [LARGE SCALE GENOMIC DNA]</scope>
    <source>
        <strain evidence="2 3">RM3268</strain>
    </source>
</reference>
<dbReference type="InterPro" id="IPR052968">
    <property type="entry name" value="Nucleotide_metab_enz"/>
</dbReference>
<dbReference type="STRING" id="824.CGRAC_0899"/>
<gene>
    <name evidence="2" type="ORF">CAMGR0001_1268</name>
</gene>
<dbReference type="SUPFAM" id="SSF64182">
    <property type="entry name" value="DHH phosphoesterases"/>
    <property type="match status" value="1"/>
</dbReference>
<dbReference type="Proteomes" id="UP000005709">
    <property type="component" value="Unassembled WGS sequence"/>
</dbReference>
<dbReference type="eggNOG" id="COG2404">
    <property type="taxonomic scope" value="Bacteria"/>
</dbReference>
<dbReference type="Pfam" id="PF01368">
    <property type="entry name" value="DHH"/>
    <property type="match status" value="1"/>
</dbReference>
<feature type="domain" description="DDH" evidence="1">
    <location>
        <begin position="3"/>
        <end position="125"/>
    </location>
</feature>
<accession>C8PJ69</accession>
<organism evidence="2 3">
    <name type="scientific">Campylobacter gracilis RM3268</name>
    <dbReference type="NCBI Taxonomy" id="553220"/>
    <lineage>
        <taxon>Bacteria</taxon>
        <taxon>Pseudomonadati</taxon>
        <taxon>Campylobacterota</taxon>
        <taxon>Epsilonproteobacteria</taxon>
        <taxon>Campylobacterales</taxon>
        <taxon>Campylobacteraceae</taxon>
        <taxon>Campylobacter</taxon>
    </lineage>
</organism>
<dbReference type="PANTHER" id="PTHR42146:SF1">
    <property type="entry name" value="OLIGORIBONUCLEASE NRNB"/>
    <property type="match status" value="1"/>
</dbReference>
<dbReference type="Gene3D" id="3.90.1640.10">
    <property type="entry name" value="inorganic pyrophosphatase (n-terminal core)"/>
    <property type="match status" value="1"/>
</dbReference>
<sequence length="350" mass="39648">MKIYHLSHTDLDGYGAQFVAAHYLTDVEFFNANYGKEINEKFDLILAHIDERLAVDADEKSLVLITDLNLLSAQCEKFSGEIARRNARVILLDHHQSGLECAKKFPWYFLDSSRCATKITYDFFSAMFGGSPRLDKLVRVVNAVDIWLKDESEFELGKVCLGMVSGAKEINKIMFERESRDYIFFLLEKIFKFQDEPSAHIALDSALHGIKKEFFKIERDDTLSNLVSHFVVDRLSAQKQRFEIRYLDKKGILTYNIGNVSVIGNDFLTQNPDVDFFIDVTSKKTLSFRADGKIDVSEMAKLLLGGGGHVNASGGMFAGFKDASSYEAVKAQIVDLIEKKTQISKEEDEK</sequence>
<dbReference type="Gene3D" id="3.10.310.30">
    <property type="match status" value="1"/>
</dbReference>
<dbReference type="OrthoDB" id="5800592at2"/>
<name>C8PJ69_9BACT</name>
<dbReference type="PANTHER" id="PTHR42146">
    <property type="entry name" value="3',5'-CYCLIC-NUCLEOTIDE PHOSPHODIESTERASE"/>
    <property type="match status" value="1"/>
</dbReference>
<evidence type="ECO:0000313" key="3">
    <source>
        <dbReference type="Proteomes" id="UP000005709"/>
    </source>
</evidence>
<comment type="caution">
    <text evidence="2">The sequence shown here is derived from an EMBL/GenBank/DDBJ whole genome shotgun (WGS) entry which is preliminary data.</text>
</comment>